<dbReference type="InterPro" id="IPR014603">
    <property type="entry name" value="Formate_DH_Fe-S_su"/>
</dbReference>
<evidence type="ECO:0000256" key="5">
    <source>
        <dbReference type="ARBA" id="ARBA00023004"/>
    </source>
</evidence>
<dbReference type="PIRSF" id="PIRSF036298">
    <property type="entry name" value="FDH_4Fe4S"/>
    <property type="match status" value="1"/>
</dbReference>
<sequence length="244" mass="26993">MPKAVLVDLTKCIGCRSCMVACKQWNDLPAERQGFVNDWATPRDTTAETWTVVKYYIEDKGGRVVWRFVKRQCMHCVDPACVKACFAGALRKTPEGPVIQDPSRCIACLYCFNACPFQVPRYRTGGEGPVIMQKCRFCFDPGGIYDRVGQGQAPACVRACPGGALKFGEREALIKEAKERIAQNPGRYVNQVYGESEFGGTSWLYLSDVPFEELGFPSAARPAMLSLLTWTPLAAGLWLAAKEA</sequence>
<dbReference type="PANTHER" id="PTHR43545">
    <property type="entry name" value="FORMATE DEHYDROGENASE, NITRATE-INDUCIBLE, IRON-SULFUR SUBUNIT"/>
    <property type="match status" value="1"/>
</dbReference>
<dbReference type="PROSITE" id="PS00198">
    <property type="entry name" value="4FE4S_FER_1"/>
    <property type="match status" value="1"/>
</dbReference>
<feature type="binding site" evidence="7">
    <location>
        <position position="135"/>
    </location>
    <ligand>
        <name>[4Fe-4S] cluster</name>
        <dbReference type="ChEBI" id="CHEBI:49883"/>
        <label>2</label>
    </ligand>
</feature>
<dbReference type="InterPro" id="IPR017900">
    <property type="entry name" value="4Fe4S_Fe_S_CS"/>
</dbReference>
<dbReference type="Pfam" id="PF13247">
    <property type="entry name" value="Fer4_11"/>
    <property type="match status" value="1"/>
</dbReference>
<keyword evidence="4" id="KW-0677">Repeat</keyword>
<dbReference type="GO" id="GO:0046872">
    <property type="term" value="F:metal ion binding"/>
    <property type="evidence" value="ECO:0007669"/>
    <property type="project" value="UniProtKB-KW"/>
</dbReference>
<dbReference type="PROSITE" id="PS51379">
    <property type="entry name" value="4FE4S_FER_2"/>
    <property type="match status" value="2"/>
</dbReference>
<evidence type="ECO:0000256" key="1">
    <source>
        <dbReference type="ARBA" id="ARBA00004196"/>
    </source>
</evidence>
<dbReference type="GO" id="GO:0015944">
    <property type="term" value="P:formate oxidation"/>
    <property type="evidence" value="ECO:0007669"/>
    <property type="project" value="InterPro"/>
</dbReference>
<dbReference type="CDD" id="cd10561">
    <property type="entry name" value="HybA_like"/>
    <property type="match status" value="1"/>
</dbReference>
<dbReference type="GO" id="GO:0030313">
    <property type="term" value="C:cell envelope"/>
    <property type="evidence" value="ECO:0007669"/>
    <property type="project" value="UniProtKB-SubCell"/>
</dbReference>
<feature type="binding site" evidence="7">
    <location>
        <position position="160"/>
    </location>
    <ligand>
        <name>[4Fe-4S] cluster</name>
        <dbReference type="ChEBI" id="CHEBI:49883"/>
        <label>1</label>
    </ligand>
</feature>
<feature type="binding site" evidence="7">
    <location>
        <position position="85"/>
    </location>
    <ligand>
        <name>[4Fe-4S] cluster</name>
        <dbReference type="ChEBI" id="CHEBI:49883"/>
        <label>4</label>
    </ligand>
</feature>
<feature type="binding site" evidence="7">
    <location>
        <position position="76"/>
    </location>
    <ligand>
        <name>[4Fe-4S] cluster</name>
        <dbReference type="ChEBI" id="CHEBI:49883"/>
        <label>3</label>
    </ligand>
</feature>
<keyword evidence="3 7" id="KW-0479">Metal-binding</keyword>
<feature type="binding site" evidence="7">
    <location>
        <position position="108"/>
    </location>
    <ligand>
        <name>[4Fe-4S] cluster</name>
        <dbReference type="ChEBI" id="CHEBI:49883"/>
        <label>4</label>
    </ligand>
</feature>
<dbReference type="RefSeq" id="WP_115791799.1">
    <property type="nucleotide sequence ID" value="NZ_QSLN01000001.1"/>
</dbReference>
<dbReference type="AlphaFoldDB" id="A0A3D8P8E6"/>
<comment type="caution">
    <text evidence="9">The sequence shown here is derived from an EMBL/GenBank/DDBJ whole genome shotgun (WGS) entry which is preliminary data.</text>
</comment>
<dbReference type="GO" id="GO:0051539">
    <property type="term" value="F:4 iron, 4 sulfur cluster binding"/>
    <property type="evidence" value="ECO:0007669"/>
    <property type="project" value="UniProtKB-KW"/>
</dbReference>
<feature type="domain" description="4Fe-4S ferredoxin-type" evidence="8">
    <location>
        <begin position="95"/>
        <end position="125"/>
    </location>
</feature>
<name>A0A3D8P8E6_9THEO</name>
<feature type="binding site" evidence="7">
    <location>
        <position position="15"/>
    </location>
    <ligand>
        <name>[4Fe-4S] cluster</name>
        <dbReference type="ChEBI" id="CHEBI:49883"/>
        <label>1</label>
    </ligand>
</feature>
<proteinExistence type="predicted"/>
<dbReference type="Pfam" id="PF12797">
    <property type="entry name" value="Fer4_2"/>
    <property type="match status" value="1"/>
</dbReference>
<dbReference type="InterPro" id="IPR017896">
    <property type="entry name" value="4Fe4S_Fe-S-bd"/>
</dbReference>
<evidence type="ECO:0000256" key="2">
    <source>
        <dbReference type="ARBA" id="ARBA00022485"/>
    </source>
</evidence>
<feature type="binding site" evidence="7">
    <location>
        <position position="105"/>
    </location>
    <ligand>
        <name>[4Fe-4S] cluster</name>
        <dbReference type="ChEBI" id="CHEBI:49883"/>
        <label>4</label>
    </ligand>
</feature>
<evidence type="ECO:0000256" key="6">
    <source>
        <dbReference type="ARBA" id="ARBA00023014"/>
    </source>
</evidence>
<evidence type="ECO:0000256" key="7">
    <source>
        <dbReference type="PIRSR" id="PIRSR036298-50"/>
    </source>
</evidence>
<evidence type="ECO:0000313" key="10">
    <source>
        <dbReference type="Proteomes" id="UP000256329"/>
    </source>
</evidence>
<keyword evidence="2 7" id="KW-0004">4Fe-4S</keyword>
<dbReference type="OrthoDB" id="9810688at2"/>
<protein>
    <submittedName>
        <fullName evidence="9">4Fe-4S dicluster domain-containing protein</fullName>
    </submittedName>
</protein>
<dbReference type="EMBL" id="QSLN01000001">
    <property type="protein sequence ID" value="RDV84805.1"/>
    <property type="molecule type" value="Genomic_DNA"/>
</dbReference>
<feature type="binding site" evidence="7">
    <location>
        <position position="73"/>
    </location>
    <ligand>
        <name>[4Fe-4S] cluster</name>
        <dbReference type="ChEBI" id="CHEBI:49883"/>
        <label>3</label>
    </ligand>
</feature>
<feature type="binding site" evidence="7">
    <location>
        <position position="22"/>
    </location>
    <ligand>
        <name>[4Fe-4S] cluster</name>
        <dbReference type="ChEBI" id="CHEBI:49883"/>
        <label>2</label>
    </ligand>
</feature>
<evidence type="ECO:0000259" key="8">
    <source>
        <dbReference type="PROSITE" id="PS51379"/>
    </source>
</evidence>
<dbReference type="GO" id="GO:0045333">
    <property type="term" value="P:cellular respiration"/>
    <property type="evidence" value="ECO:0007669"/>
    <property type="project" value="InterPro"/>
</dbReference>
<feature type="domain" description="4Fe-4S ferredoxin-type" evidence="8">
    <location>
        <begin position="3"/>
        <end position="33"/>
    </location>
</feature>
<dbReference type="Gene3D" id="3.30.70.20">
    <property type="match status" value="2"/>
</dbReference>
<comment type="subcellular location">
    <subcellularLocation>
        <location evidence="1">Cell envelope</location>
    </subcellularLocation>
</comment>
<feature type="binding site" evidence="7">
    <location>
        <position position="111"/>
    </location>
    <ligand>
        <name>[4Fe-4S] cluster</name>
        <dbReference type="ChEBI" id="CHEBI:49883"/>
        <label>4</label>
    </ligand>
</feature>
<dbReference type="Proteomes" id="UP000256329">
    <property type="component" value="Unassembled WGS sequence"/>
</dbReference>
<feature type="binding site" evidence="7">
    <location>
        <position position="138"/>
    </location>
    <ligand>
        <name>[4Fe-4S] cluster</name>
        <dbReference type="ChEBI" id="CHEBI:49883"/>
        <label>2</label>
    </ligand>
</feature>
<keyword evidence="10" id="KW-1185">Reference proteome</keyword>
<keyword evidence="6 7" id="KW-0411">Iron-sulfur</keyword>
<dbReference type="PANTHER" id="PTHR43545:SF4">
    <property type="entry name" value="IRON-SULFUR PROTEIN"/>
    <property type="match status" value="1"/>
</dbReference>
<accession>A0A3D8P8E6</accession>
<comment type="cofactor">
    <cofactor evidence="7">
        <name>[4Fe-4S] cluster</name>
        <dbReference type="ChEBI" id="CHEBI:49883"/>
    </cofactor>
    <text evidence="7">Binds 4 [4Fe-4S] clusters per subunit.</text>
</comment>
<feature type="binding site" evidence="7">
    <location>
        <position position="81"/>
    </location>
    <ligand>
        <name>[4Fe-4S] cluster</name>
        <dbReference type="ChEBI" id="CHEBI:49883"/>
        <label>3</label>
    </ligand>
</feature>
<organism evidence="9 10">
    <name type="scientific">Ammonifex thiophilus</name>
    <dbReference type="NCBI Taxonomy" id="444093"/>
    <lineage>
        <taxon>Bacteria</taxon>
        <taxon>Bacillati</taxon>
        <taxon>Bacillota</taxon>
        <taxon>Clostridia</taxon>
        <taxon>Thermoanaerobacterales</taxon>
        <taxon>Thermoanaerobacteraceae</taxon>
        <taxon>Ammonifex</taxon>
    </lineage>
</organism>
<reference evidence="9 10" key="1">
    <citation type="submission" date="2018-08" db="EMBL/GenBank/DDBJ databases">
        <title>Form III RuBisCO-mediated autotrophy in Thermodesulfobium bacteria.</title>
        <authorList>
            <person name="Toshchakov S.V."/>
            <person name="Kublanov I.V."/>
            <person name="Frolov E."/>
            <person name="Bonch-Osmolovskaya E.A."/>
            <person name="Tourova T.P."/>
            <person name="Chernych N.A."/>
            <person name="Lebedinsky A.V."/>
        </authorList>
    </citation>
    <scope>NUCLEOTIDE SEQUENCE [LARGE SCALE GENOMIC DNA]</scope>
    <source>
        <strain evidence="9 10">SR</strain>
    </source>
</reference>
<gene>
    <name evidence="9" type="ORF">DXX99_01830</name>
</gene>
<dbReference type="SUPFAM" id="SSF54862">
    <property type="entry name" value="4Fe-4S ferredoxins"/>
    <property type="match status" value="1"/>
</dbReference>
<feature type="binding site" evidence="7">
    <location>
        <position position="156"/>
    </location>
    <ligand>
        <name>[4Fe-4S] cluster</name>
        <dbReference type="ChEBI" id="CHEBI:49883"/>
        <label>2</label>
    </ligand>
</feature>
<feature type="binding site" evidence="7">
    <location>
        <position position="18"/>
    </location>
    <ligand>
        <name>[4Fe-4S] cluster</name>
        <dbReference type="ChEBI" id="CHEBI:49883"/>
        <label>1</label>
    </ligand>
</feature>
<evidence type="ECO:0000256" key="4">
    <source>
        <dbReference type="ARBA" id="ARBA00022737"/>
    </source>
</evidence>
<evidence type="ECO:0000313" key="9">
    <source>
        <dbReference type="EMBL" id="RDV84805.1"/>
    </source>
</evidence>
<keyword evidence="5 7" id="KW-0408">Iron</keyword>
<dbReference type="InterPro" id="IPR051555">
    <property type="entry name" value="FDH_Electron_Transfer_Unit"/>
</dbReference>
<feature type="binding site" evidence="7">
    <location>
        <position position="12"/>
    </location>
    <ligand>
        <name>[4Fe-4S] cluster</name>
        <dbReference type="ChEBI" id="CHEBI:49883"/>
        <label>1</label>
    </ligand>
</feature>
<feature type="binding site" evidence="7">
    <location>
        <position position="115"/>
    </location>
    <ligand>
        <name>[4Fe-4S] cluster</name>
        <dbReference type="ChEBI" id="CHEBI:49883"/>
        <label>3</label>
    </ligand>
</feature>
<evidence type="ECO:0000256" key="3">
    <source>
        <dbReference type="ARBA" id="ARBA00022723"/>
    </source>
</evidence>